<dbReference type="Gene3D" id="2.60.40.420">
    <property type="entry name" value="Cupredoxins - blue copper proteins"/>
    <property type="match status" value="1"/>
</dbReference>
<dbReference type="EMBL" id="LCRD01000023">
    <property type="protein sequence ID" value="KKW30080.1"/>
    <property type="molecule type" value="Genomic_DNA"/>
</dbReference>
<evidence type="ECO:0000313" key="4">
    <source>
        <dbReference type="Proteomes" id="UP000034846"/>
    </source>
</evidence>
<dbReference type="InterPro" id="IPR008972">
    <property type="entry name" value="Cupredoxin"/>
</dbReference>
<reference evidence="3 4" key="1">
    <citation type="journal article" date="2015" name="Nature">
        <title>rRNA introns, odd ribosomes, and small enigmatic genomes across a large radiation of phyla.</title>
        <authorList>
            <person name="Brown C.T."/>
            <person name="Hug L.A."/>
            <person name="Thomas B.C."/>
            <person name="Sharon I."/>
            <person name="Castelle C.J."/>
            <person name="Singh A."/>
            <person name="Wilkins M.J."/>
            <person name="Williams K.H."/>
            <person name="Banfield J.F."/>
        </authorList>
    </citation>
    <scope>NUCLEOTIDE SEQUENCE [LARGE SCALE GENOMIC DNA]</scope>
</reference>
<evidence type="ECO:0000313" key="3">
    <source>
        <dbReference type="EMBL" id="KKW30080.1"/>
    </source>
</evidence>
<dbReference type="Proteomes" id="UP000034846">
    <property type="component" value="Unassembled WGS sequence"/>
</dbReference>
<dbReference type="InterPro" id="IPR028096">
    <property type="entry name" value="EfeO_Cupredoxin"/>
</dbReference>
<feature type="signal peptide" evidence="1">
    <location>
        <begin position="1"/>
        <end position="26"/>
    </location>
</feature>
<dbReference type="InterPro" id="IPR052721">
    <property type="entry name" value="ET_Amicyanin"/>
</dbReference>
<dbReference type="AlphaFoldDB" id="A0A0G1XGP5"/>
<dbReference type="SUPFAM" id="SSF49503">
    <property type="entry name" value="Cupredoxins"/>
    <property type="match status" value="1"/>
</dbReference>
<feature type="chain" id="PRO_5002540839" evidence="1">
    <location>
        <begin position="27"/>
        <end position="264"/>
    </location>
</feature>
<protein>
    <submittedName>
        <fullName evidence="3">Copper-binding protein, plastocyanin/azurin family</fullName>
    </submittedName>
</protein>
<comment type="caution">
    <text evidence="3">The sequence shown here is derived from an EMBL/GenBank/DDBJ whole genome shotgun (WGS) entry which is preliminary data.</text>
</comment>
<keyword evidence="1" id="KW-0732">Signal</keyword>
<proteinExistence type="predicted"/>
<name>A0A0G1XGP5_9BACT</name>
<dbReference type="PANTHER" id="PTHR36507:SF1">
    <property type="entry name" value="BLL1555 PROTEIN"/>
    <property type="match status" value="1"/>
</dbReference>
<gene>
    <name evidence="3" type="ORF">UY72_C0023G0002</name>
</gene>
<dbReference type="Pfam" id="PF13473">
    <property type="entry name" value="Cupredoxin_1"/>
    <property type="match status" value="1"/>
</dbReference>
<evidence type="ECO:0000256" key="1">
    <source>
        <dbReference type="SAM" id="SignalP"/>
    </source>
</evidence>
<feature type="domain" description="EfeO-type cupredoxin-like" evidence="2">
    <location>
        <begin position="190"/>
        <end position="263"/>
    </location>
</feature>
<evidence type="ECO:0000259" key="2">
    <source>
        <dbReference type="Pfam" id="PF13473"/>
    </source>
</evidence>
<organism evidence="3 4">
    <name type="scientific">Candidatus Uhrbacteria bacterium GW2011_GWD2_52_7</name>
    <dbReference type="NCBI Taxonomy" id="1618989"/>
    <lineage>
        <taxon>Bacteria</taxon>
        <taxon>Candidatus Uhriibacteriota</taxon>
    </lineage>
</organism>
<accession>A0A0G1XGP5</accession>
<sequence>MRFISPLLFISALLIGGLSGISPASATTTPASGTLIRSTSYPAVYYMGADGFRYVFPNEATYFTWYENFNTVQWITDAELAAIQIGGNVTYKPGERMLKIQSDPKTYAVSQNGTLRWVTSESVATSLYGASWNSKIDDLPDSFFANYTIGEPIMSSGDYDVNDEQGSVTTINEDKNLSAAQTVSSSSDYSDGYSPSSLTIDAGEVVRFVNDDDVNHTATATDGSWGSGTLEPGETFLRRFDEPGTYAYFCSYHPDDMQGVIIVE</sequence>
<dbReference type="PANTHER" id="PTHR36507">
    <property type="entry name" value="BLL1555 PROTEIN"/>
    <property type="match status" value="1"/>
</dbReference>